<evidence type="ECO:0000313" key="2">
    <source>
        <dbReference type="EMBL" id="ANF54669.1"/>
    </source>
</evidence>
<evidence type="ECO:0000256" key="1">
    <source>
        <dbReference type="SAM" id="SignalP"/>
    </source>
</evidence>
<dbReference type="KEGG" id="bne:DA69_07905"/>
<keyword evidence="3" id="KW-1185">Reference proteome</keyword>
<dbReference type="SUPFAM" id="SSF52096">
    <property type="entry name" value="ClpP/crotonase"/>
    <property type="match status" value="1"/>
</dbReference>
<protein>
    <recommendedName>
        <fullName evidence="4">Tail specific protease domain-containing protein</fullName>
    </recommendedName>
</protein>
<dbReference type="OrthoDB" id="7266775at2"/>
<dbReference type="EMBL" id="CP015614">
    <property type="protein sequence ID" value="ANF54669.1"/>
    <property type="molecule type" value="Genomic_DNA"/>
</dbReference>
<feature type="chain" id="PRO_5008004306" description="Tail specific protease domain-containing protein" evidence="1">
    <location>
        <begin position="24"/>
        <end position="493"/>
    </location>
</feature>
<dbReference type="InterPro" id="IPR029045">
    <property type="entry name" value="ClpP/crotonase-like_dom_sf"/>
</dbReference>
<reference evidence="2 3" key="1">
    <citation type="journal article" date="2014" name="Genome Announc.">
        <title>Genome Sequence of a Promising Hydrogen-Producing Facultative Anaerobic Bacterium, Brevundimonas naejangsanensis Strain B1.</title>
        <authorList>
            <person name="Su H."/>
            <person name="Zhang T."/>
            <person name="Bao M."/>
            <person name="Jiang Y."/>
            <person name="Wang Y."/>
            <person name="Tan T."/>
        </authorList>
    </citation>
    <scope>NUCLEOTIDE SEQUENCE [LARGE SCALE GENOMIC DNA]</scope>
    <source>
        <strain evidence="2 3">B1</strain>
    </source>
</reference>
<dbReference type="Proteomes" id="UP000077603">
    <property type="component" value="Chromosome"/>
</dbReference>
<accession>A0A172Y618</accession>
<dbReference type="RefSeq" id="WP_025978280.1">
    <property type="nucleotide sequence ID" value="NZ_CP015614.1"/>
</dbReference>
<dbReference type="eggNOG" id="COG0793">
    <property type="taxonomic scope" value="Bacteria"/>
</dbReference>
<sequence>MQRLLSASAAALALTFAASAASAQNFSDLARQDLQAMHAALRDNHPAAVTPGEASATFRSWLDAGLQQAQAKAGQVNSGDSHAYLLRWYANGFRDSNIAARPTYEGLGPYFATSWPGVATAWRNGQYVVSYVQDGVRGAPPLGAVLKSCNAEPIEDLAKAKLDQFEGDLTTEAGRVRSAPYLLWNRNNPMTTGVPGTCEFQVGRRTRSFTLSPQPATAQNLEAAYRASVYVPSGAPLSVQMVDGRPWVSVHSLADDAGWDAFFAQVEAQSAAIRGPQGFVLDLRGANGASVNATSRGYGLANRIWSPEFTVSRQPEAGQITYRATPGNRQWFADTLNRMQSDPRFVQESGAVIEQTQAIVAAFDSAIAAGQPTFVMPGRPATPDTGAANPVQGQVVVLVDAGCSGGCLDTLDLLSRLPNVRIAGSTTAEDTIFIEPTTLRLPSNYADLSYGHKAWTTRQRGNNSPYAPAGALAYTGDATDETAVRAWVAGLFG</sequence>
<feature type="signal peptide" evidence="1">
    <location>
        <begin position="1"/>
        <end position="23"/>
    </location>
</feature>
<dbReference type="Gene3D" id="3.90.226.10">
    <property type="entry name" value="2-enoyl-CoA Hydratase, Chain A, domain 1"/>
    <property type="match status" value="1"/>
</dbReference>
<name>A0A172Y618_9CAUL</name>
<evidence type="ECO:0000313" key="3">
    <source>
        <dbReference type="Proteomes" id="UP000077603"/>
    </source>
</evidence>
<evidence type="ECO:0008006" key="4">
    <source>
        <dbReference type="Google" id="ProtNLM"/>
    </source>
</evidence>
<gene>
    <name evidence="2" type="ORF">DA69_07905</name>
</gene>
<proteinExistence type="predicted"/>
<keyword evidence="1" id="KW-0732">Signal</keyword>
<organism evidence="2 3">
    <name type="scientific">Brevundimonas naejangsanensis</name>
    <dbReference type="NCBI Taxonomy" id="588932"/>
    <lineage>
        <taxon>Bacteria</taxon>
        <taxon>Pseudomonadati</taxon>
        <taxon>Pseudomonadota</taxon>
        <taxon>Alphaproteobacteria</taxon>
        <taxon>Caulobacterales</taxon>
        <taxon>Caulobacteraceae</taxon>
        <taxon>Brevundimonas</taxon>
    </lineage>
</organism>
<dbReference type="AlphaFoldDB" id="A0A172Y618"/>
<dbReference type="STRING" id="588932.DA69_07905"/>